<evidence type="ECO:0008006" key="3">
    <source>
        <dbReference type="Google" id="ProtNLM"/>
    </source>
</evidence>
<dbReference type="Gene3D" id="1.10.3210.10">
    <property type="entry name" value="Hypothetical protein af1432"/>
    <property type="match status" value="1"/>
</dbReference>
<gene>
    <name evidence="1" type="ORF">CLPUN_43620</name>
</gene>
<name>A0A1S8T7Q6_9CLOT</name>
<organism evidence="1 2">
    <name type="scientific">Clostridium puniceum</name>
    <dbReference type="NCBI Taxonomy" id="29367"/>
    <lineage>
        <taxon>Bacteria</taxon>
        <taxon>Bacillati</taxon>
        <taxon>Bacillota</taxon>
        <taxon>Clostridia</taxon>
        <taxon>Eubacteriales</taxon>
        <taxon>Clostridiaceae</taxon>
        <taxon>Clostridium</taxon>
    </lineage>
</organism>
<dbReference type="EMBL" id="LZZM01000211">
    <property type="protein sequence ID" value="OOM73728.1"/>
    <property type="molecule type" value="Genomic_DNA"/>
</dbReference>
<comment type="caution">
    <text evidence="1">The sequence shown here is derived from an EMBL/GenBank/DDBJ whole genome shotgun (WGS) entry which is preliminary data.</text>
</comment>
<sequence length="78" mass="8966">MKNLKELILEVPSVEEAKIILDEGSKLNPGLWIDHSFYAGQAAQLIAREDRELDENIALVLGMLHDIWKKIWSNKHET</sequence>
<proteinExistence type="predicted"/>
<dbReference type="AlphaFoldDB" id="A0A1S8T7Q6"/>
<dbReference type="Proteomes" id="UP000190890">
    <property type="component" value="Unassembled WGS sequence"/>
</dbReference>
<dbReference type="STRING" id="29367.CLPUN_43620"/>
<keyword evidence="2" id="KW-1185">Reference proteome</keyword>
<dbReference type="RefSeq" id="WP_341426299.1">
    <property type="nucleotide sequence ID" value="NZ_LZZM01000211.1"/>
</dbReference>
<evidence type="ECO:0000313" key="1">
    <source>
        <dbReference type="EMBL" id="OOM73728.1"/>
    </source>
</evidence>
<protein>
    <recommendedName>
        <fullName evidence="3">HD domain-containing protein</fullName>
    </recommendedName>
</protein>
<accession>A0A1S8T7Q6</accession>
<dbReference type="SUPFAM" id="SSF109604">
    <property type="entry name" value="HD-domain/PDEase-like"/>
    <property type="match status" value="1"/>
</dbReference>
<reference evidence="1 2" key="1">
    <citation type="submission" date="2016-05" db="EMBL/GenBank/DDBJ databases">
        <title>Microbial solvent formation.</title>
        <authorList>
            <person name="Poehlein A."/>
            <person name="Montoya Solano J.D."/>
            <person name="Flitsch S."/>
            <person name="Krabben P."/>
            <person name="Duerre P."/>
            <person name="Daniel R."/>
        </authorList>
    </citation>
    <scope>NUCLEOTIDE SEQUENCE [LARGE SCALE GENOMIC DNA]</scope>
    <source>
        <strain evidence="1 2">DSM 2619</strain>
    </source>
</reference>
<evidence type="ECO:0000313" key="2">
    <source>
        <dbReference type="Proteomes" id="UP000190890"/>
    </source>
</evidence>